<comment type="caution">
    <text evidence="1">The sequence shown here is derived from an EMBL/GenBank/DDBJ whole genome shotgun (WGS) entry which is preliminary data.</text>
</comment>
<protein>
    <submittedName>
        <fullName evidence="1">Uncharacterized protein</fullName>
    </submittedName>
</protein>
<proteinExistence type="predicted"/>
<dbReference type="EMBL" id="VSSQ01042568">
    <property type="protein sequence ID" value="MPM96164.1"/>
    <property type="molecule type" value="Genomic_DNA"/>
</dbReference>
<accession>A0A645E2Y7</accession>
<reference evidence="1" key="1">
    <citation type="submission" date="2019-08" db="EMBL/GenBank/DDBJ databases">
        <authorList>
            <person name="Kucharzyk K."/>
            <person name="Murdoch R.W."/>
            <person name="Higgins S."/>
            <person name="Loffler F."/>
        </authorList>
    </citation>
    <scope>NUCLEOTIDE SEQUENCE</scope>
</reference>
<name>A0A645E2Y7_9ZZZZ</name>
<evidence type="ECO:0000313" key="1">
    <source>
        <dbReference type="EMBL" id="MPM96164.1"/>
    </source>
</evidence>
<dbReference type="AlphaFoldDB" id="A0A645E2Y7"/>
<gene>
    <name evidence="1" type="ORF">SDC9_143321</name>
</gene>
<sequence>MVTVSEYNDGRYRYYAQVNAETGVAYYAGRSTSFVPEMTAEQQKAFSEAKGNGDWEQYDYSRVSVDCWDAAREWIAQTFDLKAKILGFIDCGFLSDDTGTYTSFYVVIRDGTIYYVNMLWPQRTVLEVGVLNQIGPYWSEP</sequence>
<organism evidence="1">
    <name type="scientific">bioreactor metagenome</name>
    <dbReference type="NCBI Taxonomy" id="1076179"/>
    <lineage>
        <taxon>unclassified sequences</taxon>
        <taxon>metagenomes</taxon>
        <taxon>ecological metagenomes</taxon>
    </lineage>
</organism>